<protein>
    <submittedName>
        <fullName evidence="10">sn-glycerol-1-phosphate dehydrogenase</fullName>
    </submittedName>
</protein>
<evidence type="ECO:0000256" key="6">
    <source>
        <dbReference type="ARBA" id="ARBA00023027"/>
    </source>
</evidence>
<evidence type="ECO:0000313" key="10">
    <source>
        <dbReference type="EMBL" id="QGQ95264.1"/>
    </source>
</evidence>
<evidence type="ECO:0000256" key="9">
    <source>
        <dbReference type="ARBA" id="ARBA00023264"/>
    </source>
</evidence>
<name>A0A6B8RHQ0_9BACL</name>
<dbReference type="InterPro" id="IPR016205">
    <property type="entry name" value="Glycerol_DH"/>
</dbReference>
<dbReference type="KEGG" id="ppsc:EHS13_10370"/>
<proteinExistence type="predicted"/>
<keyword evidence="9" id="KW-1208">Phospholipid metabolism</keyword>
<evidence type="ECO:0000256" key="1">
    <source>
        <dbReference type="ARBA" id="ARBA00022490"/>
    </source>
</evidence>
<dbReference type="EMBL" id="CP034235">
    <property type="protein sequence ID" value="QGQ95264.1"/>
    <property type="molecule type" value="Genomic_DNA"/>
</dbReference>
<dbReference type="OrthoDB" id="9763580at2"/>
<keyword evidence="7" id="KW-0443">Lipid metabolism</keyword>
<dbReference type="CDD" id="cd08175">
    <property type="entry name" value="G1PDH"/>
    <property type="match status" value="1"/>
</dbReference>
<dbReference type="SUPFAM" id="SSF56796">
    <property type="entry name" value="Dehydroquinate synthase-like"/>
    <property type="match status" value="1"/>
</dbReference>
<dbReference type="Gene3D" id="3.40.50.1970">
    <property type="match status" value="1"/>
</dbReference>
<gene>
    <name evidence="10" type="ORF">EHS13_10370</name>
</gene>
<keyword evidence="5" id="KW-0560">Oxidoreductase</keyword>
<dbReference type="PANTHER" id="PTHR43616">
    <property type="entry name" value="GLYCEROL DEHYDROGENASE"/>
    <property type="match status" value="1"/>
</dbReference>
<evidence type="ECO:0000256" key="4">
    <source>
        <dbReference type="ARBA" id="ARBA00022857"/>
    </source>
</evidence>
<keyword evidence="8" id="KW-0594">Phospholipid biosynthesis</keyword>
<keyword evidence="2" id="KW-0444">Lipid biosynthesis</keyword>
<dbReference type="GO" id="GO:0008654">
    <property type="term" value="P:phospholipid biosynthetic process"/>
    <property type="evidence" value="ECO:0007669"/>
    <property type="project" value="UniProtKB-KW"/>
</dbReference>
<evidence type="ECO:0000256" key="5">
    <source>
        <dbReference type="ARBA" id="ARBA00023002"/>
    </source>
</evidence>
<reference evidence="11" key="1">
    <citation type="submission" date="2018-11" db="EMBL/GenBank/DDBJ databases">
        <title>Complete genome sequence of Paenibacillus sp. ML311-T8.</title>
        <authorList>
            <person name="Nam Y.-D."/>
            <person name="Kang J."/>
            <person name="Chung W.-H."/>
            <person name="Park Y.S."/>
        </authorList>
    </citation>
    <scope>NUCLEOTIDE SEQUENCE [LARGE SCALE GENOMIC DNA]</scope>
    <source>
        <strain evidence="11">ML311-T8</strain>
    </source>
</reference>
<dbReference type="InterPro" id="IPR032837">
    <property type="entry name" value="G1PDH"/>
</dbReference>
<evidence type="ECO:0000256" key="2">
    <source>
        <dbReference type="ARBA" id="ARBA00022516"/>
    </source>
</evidence>
<accession>A0A6B8RHQ0</accession>
<dbReference type="Gene3D" id="1.20.1090.10">
    <property type="entry name" value="Dehydroquinate synthase-like - alpha domain"/>
    <property type="match status" value="1"/>
</dbReference>
<dbReference type="Proteomes" id="UP000426246">
    <property type="component" value="Chromosome"/>
</dbReference>
<evidence type="ECO:0000256" key="8">
    <source>
        <dbReference type="ARBA" id="ARBA00023209"/>
    </source>
</evidence>
<dbReference type="GO" id="GO:0016614">
    <property type="term" value="F:oxidoreductase activity, acting on CH-OH group of donors"/>
    <property type="evidence" value="ECO:0007669"/>
    <property type="project" value="InterPro"/>
</dbReference>
<evidence type="ECO:0000256" key="7">
    <source>
        <dbReference type="ARBA" id="ARBA00023098"/>
    </source>
</evidence>
<dbReference type="AlphaFoldDB" id="A0A6B8RHQ0"/>
<dbReference type="GO" id="GO:0046872">
    <property type="term" value="F:metal ion binding"/>
    <property type="evidence" value="ECO:0007669"/>
    <property type="project" value="UniProtKB-KW"/>
</dbReference>
<dbReference type="Pfam" id="PF13685">
    <property type="entry name" value="Fe-ADH_2"/>
    <property type="match status" value="1"/>
</dbReference>
<keyword evidence="4" id="KW-0521">NADP</keyword>
<sequence>MANLANIDDWLDREFTCACGKKHLITLKKVLIERGAIKAIPEYLQQAALQSVLLVADEITFAAAGQAVLNQLKSAGIQAEVCLITKNEHGELAADERAIVQVMLKLSPATQAILAIGSGTIHDIARFTCYSANRVFISVPTAPSVDGFASVGAPLLLQGFKQTIPACAPDAVFADLDVLCLAPQDMVAAGFGDMLGKYTSLADWKLGHALLDESICELASDMTSVGLQLCIDHIDGIRNRTEAGIKSLMQGLILSGISMLMVGNSRPASGGEHHLSHYWEMRFIQEERKALLHGAKVGVASILMANLFTALSSIEEDQVRDLLAKALSPDETSDREAITAAYGAIAEQVITENYPQGANAAIEPLSFKQTILNQWPAILHIIGQVPSPSQFSQWLAQAGGPITPDQLGVEPDLVEESLNNAMFVRNRFTIMRLNRWLGLSSAN</sequence>
<dbReference type="PANTHER" id="PTHR43616:SF5">
    <property type="entry name" value="GLYCEROL DEHYDROGENASE 1"/>
    <property type="match status" value="1"/>
</dbReference>
<keyword evidence="1" id="KW-0963">Cytoplasm</keyword>
<organism evidence="10 11">
    <name type="scientific">Paenibacillus psychroresistens</name>
    <dbReference type="NCBI Taxonomy" id="1778678"/>
    <lineage>
        <taxon>Bacteria</taxon>
        <taxon>Bacillati</taxon>
        <taxon>Bacillota</taxon>
        <taxon>Bacilli</taxon>
        <taxon>Bacillales</taxon>
        <taxon>Paenibacillaceae</taxon>
        <taxon>Paenibacillus</taxon>
    </lineage>
</organism>
<keyword evidence="6" id="KW-0520">NAD</keyword>
<evidence type="ECO:0000313" key="11">
    <source>
        <dbReference type="Proteomes" id="UP000426246"/>
    </source>
</evidence>
<dbReference type="RefSeq" id="WP_155700281.1">
    <property type="nucleotide sequence ID" value="NZ_CP034235.1"/>
</dbReference>
<keyword evidence="3" id="KW-0479">Metal-binding</keyword>
<keyword evidence="11" id="KW-1185">Reference proteome</keyword>
<evidence type="ECO:0000256" key="3">
    <source>
        <dbReference type="ARBA" id="ARBA00022723"/>
    </source>
</evidence>